<reference evidence="2 3" key="1">
    <citation type="submission" date="2016-07" db="EMBL/GenBank/DDBJ databases">
        <title>Multiple horizontal gene transfer events from other fungi enriched the ability of initially mycotrophic Trichoderma (Ascomycota) to feed on dead plant biomass.</title>
        <authorList>
            <consortium name="DOE Joint Genome Institute"/>
            <person name="Aerts A."/>
            <person name="Atanasova L."/>
            <person name="Chenthamara K."/>
            <person name="Zhang J."/>
            <person name="Grujic M."/>
            <person name="Henrissat B."/>
            <person name="Kuo A."/>
            <person name="Salamov A."/>
            <person name="Lipzen A."/>
            <person name="Labutti K."/>
            <person name="Barry K."/>
            <person name="Miao Y."/>
            <person name="Rahimi M.J."/>
            <person name="Shen Q."/>
            <person name="Grigoriev I.V."/>
            <person name="Kubicek C.P."/>
            <person name="Druzhinina I.S."/>
        </authorList>
    </citation>
    <scope>NUCLEOTIDE SEQUENCE [LARGE SCALE GENOMIC DNA]</scope>
    <source>
        <strain evidence="2 3">CBS 433.97</strain>
    </source>
</reference>
<feature type="region of interest" description="Disordered" evidence="1">
    <location>
        <begin position="36"/>
        <end position="82"/>
    </location>
</feature>
<sequence>MTPLWGNVTPPFSVFDLIHLLPTRYQYLGFAFIQQHTPNRGRPTASPEPLGSRSKVEAPGSEKQRDGPKPKREIPRHFSRSSRPCLGEYLIHKP</sequence>
<protein>
    <submittedName>
        <fullName evidence="2">Uncharacterized protein</fullName>
    </submittedName>
</protein>
<accession>A0A2T3Z2I2</accession>
<name>A0A2T3Z2I2_TRIA4</name>
<feature type="compositionally biased region" description="Basic and acidic residues" evidence="1">
    <location>
        <begin position="54"/>
        <end position="76"/>
    </location>
</feature>
<dbReference type="AlphaFoldDB" id="A0A2T3Z2I2"/>
<evidence type="ECO:0000313" key="3">
    <source>
        <dbReference type="Proteomes" id="UP000240493"/>
    </source>
</evidence>
<gene>
    <name evidence="2" type="ORF">M441DRAFT_242888</name>
</gene>
<proteinExistence type="predicted"/>
<dbReference type="Proteomes" id="UP000240493">
    <property type="component" value="Unassembled WGS sequence"/>
</dbReference>
<dbReference type="EMBL" id="KZ679265">
    <property type="protein sequence ID" value="PTB39012.1"/>
    <property type="molecule type" value="Genomic_DNA"/>
</dbReference>
<keyword evidence="3" id="KW-1185">Reference proteome</keyword>
<organism evidence="2 3">
    <name type="scientific">Trichoderma asperellum (strain ATCC 204424 / CBS 433.97 / NBRC 101777)</name>
    <dbReference type="NCBI Taxonomy" id="1042311"/>
    <lineage>
        <taxon>Eukaryota</taxon>
        <taxon>Fungi</taxon>
        <taxon>Dikarya</taxon>
        <taxon>Ascomycota</taxon>
        <taxon>Pezizomycotina</taxon>
        <taxon>Sordariomycetes</taxon>
        <taxon>Hypocreomycetidae</taxon>
        <taxon>Hypocreales</taxon>
        <taxon>Hypocreaceae</taxon>
        <taxon>Trichoderma</taxon>
    </lineage>
</organism>
<evidence type="ECO:0000256" key="1">
    <source>
        <dbReference type="SAM" id="MobiDB-lite"/>
    </source>
</evidence>
<evidence type="ECO:0000313" key="2">
    <source>
        <dbReference type="EMBL" id="PTB39012.1"/>
    </source>
</evidence>